<evidence type="ECO:0000256" key="4">
    <source>
        <dbReference type="ARBA" id="ARBA00023189"/>
    </source>
</evidence>
<keyword evidence="3 6" id="KW-0945">Host-virus interaction</keyword>
<dbReference type="GO" id="GO:0033668">
    <property type="term" value="P:symbiont-mediated suppression of host apoptosis"/>
    <property type="evidence" value="ECO:0007669"/>
    <property type="project" value="UniProtKB-KW"/>
</dbReference>
<keyword evidence="4 6" id="KW-1081">Inhibition of host apoptosis by viral BCL2-like protein</keyword>
<keyword evidence="5 6" id="KW-1119">Modulation of host cell apoptosis by virus</keyword>
<evidence type="ECO:0000256" key="1">
    <source>
        <dbReference type="ARBA" id="ARBA00010275"/>
    </source>
</evidence>
<name>A0A894JCI7_9ADEN</name>
<evidence type="ECO:0000256" key="6">
    <source>
        <dbReference type="RuleBase" id="RU364111"/>
    </source>
</evidence>
<sequence>MDILNPITSFECLRKIIKGSSCEVSDWGRLLWYPRLSTLVYRVKLHYLEELSNLLPSDGTLWQDLYSLNTFPLNFMLGEIDLQNRGRCLAAFALVSFILDRWDCTDVDYKLDLLIAPLWQRIIKEKMKNSGCMLLCSSTCEKDLYLLDQD</sequence>
<evidence type="ECO:0000256" key="5">
    <source>
        <dbReference type="ARBA" id="ARBA00023323"/>
    </source>
</evidence>
<evidence type="ECO:0000256" key="2">
    <source>
        <dbReference type="ARBA" id="ARBA00022518"/>
    </source>
</evidence>
<dbReference type="InterPro" id="IPR002924">
    <property type="entry name" value="Adenovir_t-Ag_E1B_19kDa"/>
</dbReference>
<reference evidence="7" key="1">
    <citation type="submission" date="2020-07" db="EMBL/GenBank/DDBJ databases">
        <authorList>
            <person name="Hardmeier I.S."/>
            <person name="Aeberhard N."/>
            <person name="Qi W."/>
            <person name="Kraettli H."/>
            <person name="Fraefel C."/>
            <person name="Kubacki J."/>
        </authorList>
    </citation>
    <scope>NUCLEOTIDE SEQUENCE</scope>
    <source>
        <strain evidence="7">Pnathusii/Switzerland/2019</strain>
    </source>
</reference>
<comment type="similarity">
    <text evidence="1 6">Belongs to the adenoviridae E1B 19 kDa protein family.</text>
</comment>
<dbReference type="EMBL" id="MT815934">
    <property type="protein sequence ID" value="QRV11639.1"/>
    <property type="molecule type" value="Genomic_DNA"/>
</dbReference>
<organism evidence="7">
    <name type="scientific">Bat mastadenovirus</name>
    <dbReference type="NCBI Taxonomy" id="740971"/>
    <lineage>
        <taxon>Viruses</taxon>
        <taxon>Varidnaviria</taxon>
        <taxon>Bamfordvirae</taxon>
        <taxon>Preplasmiviricota</taxon>
        <taxon>Polisuviricotina</taxon>
        <taxon>Pharingeaviricetes</taxon>
        <taxon>Rowavirales</taxon>
        <taxon>Adenoviridae</taxon>
        <taxon>Mastadenovirus</taxon>
        <taxon>Mastadenovirus asiensse</taxon>
    </lineage>
</organism>
<evidence type="ECO:0000313" key="7">
    <source>
        <dbReference type="EMBL" id="QRV11639.1"/>
    </source>
</evidence>
<protein>
    <recommendedName>
        <fullName evidence="6">E1B protein, small T-antigen</fullName>
    </recommendedName>
</protein>
<accession>A0A894JCI7</accession>
<reference evidence="7" key="2">
    <citation type="journal article" date="2021" name="PLoS ONE">
        <title>Metagenomic analysis of fecal and tissue samples from 18 endemic bat species in Switzerland revealed a diverse virus composition including potentially zoonotic viruses.</title>
        <authorList>
            <person name="Hardmeier I."/>
            <person name="Aeberhard N."/>
            <person name="Qi W."/>
            <person name="Schoenbaechler K."/>
            <person name="Kraettli H."/>
            <person name="Hatt J.M."/>
            <person name="Fraefel C."/>
            <person name="Kubacki J."/>
        </authorList>
    </citation>
    <scope>NUCLEOTIDE SEQUENCE</scope>
    <source>
        <strain evidence="7">Pnathusii/Switzerland/2019</strain>
    </source>
</reference>
<dbReference type="Pfam" id="PF01691">
    <property type="entry name" value="Adeno_E1B_19K"/>
    <property type="match status" value="1"/>
</dbReference>
<evidence type="ECO:0000256" key="3">
    <source>
        <dbReference type="ARBA" id="ARBA00022581"/>
    </source>
</evidence>
<keyword evidence="2 6" id="KW-0244">Early protein</keyword>
<proteinExistence type="inferred from homology"/>